<feature type="region of interest" description="Disordered" evidence="2">
    <location>
        <begin position="950"/>
        <end position="973"/>
    </location>
</feature>
<feature type="compositionally biased region" description="Basic and acidic residues" evidence="2">
    <location>
        <begin position="847"/>
        <end position="867"/>
    </location>
</feature>
<comment type="caution">
    <text evidence="3">The sequence shown here is derived from an EMBL/GenBank/DDBJ whole genome shotgun (WGS) entry which is preliminary data.</text>
</comment>
<feature type="region of interest" description="Disordered" evidence="2">
    <location>
        <begin position="1247"/>
        <end position="1393"/>
    </location>
</feature>
<organism evidence="3 4">
    <name type="scientific">Homarus americanus</name>
    <name type="common">American lobster</name>
    <dbReference type="NCBI Taxonomy" id="6706"/>
    <lineage>
        <taxon>Eukaryota</taxon>
        <taxon>Metazoa</taxon>
        <taxon>Ecdysozoa</taxon>
        <taxon>Arthropoda</taxon>
        <taxon>Crustacea</taxon>
        <taxon>Multicrustacea</taxon>
        <taxon>Malacostraca</taxon>
        <taxon>Eumalacostraca</taxon>
        <taxon>Eucarida</taxon>
        <taxon>Decapoda</taxon>
        <taxon>Pleocyemata</taxon>
        <taxon>Astacidea</taxon>
        <taxon>Nephropoidea</taxon>
        <taxon>Nephropidae</taxon>
        <taxon>Homarus</taxon>
    </lineage>
</organism>
<dbReference type="PANTHER" id="PTHR48147">
    <property type="entry name" value="PROTEIN CBG23787"/>
    <property type="match status" value="1"/>
</dbReference>
<reference evidence="3" key="1">
    <citation type="journal article" date="2021" name="Sci. Adv.">
        <title>The American lobster genome reveals insights on longevity, neural, and immune adaptations.</title>
        <authorList>
            <person name="Polinski J.M."/>
            <person name="Zimin A.V."/>
            <person name="Clark K.F."/>
            <person name="Kohn A.B."/>
            <person name="Sadowski N."/>
            <person name="Timp W."/>
            <person name="Ptitsyn A."/>
            <person name="Khanna P."/>
            <person name="Romanova D.Y."/>
            <person name="Williams P."/>
            <person name="Greenwood S.J."/>
            <person name="Moroz L.L."/>
            <person name="Walt D.R."/>
            <person name="Bodnar A.G."/>
        </authorList>
    </citation>
    <scope>NUCLEOTIDE SEQUENCE</scope>
    <source>
        <strain evidence="3">GMGI-L3</strain>
    </source>
</reference>
<keyword evidence="4" id="KW-1185">Reference proteome</keyword>
<gene>
    <name evidence="3" type="primary">Rrbp1-L2</name>
    <name evidence="3" type="ORF">Hamer_G006549</name>
</gene>
<feature type="compositionally biased region" description="Basic and acidic residues" evidence="2">
    <location>
        <begin position="1368"/>
        <end position="1377"/>
    </location>
</feature>
<keyword evidence="1" id="KW-0175">Coiled coil</keyword>
<feature type="compositionally biased region" description="Acidic residues" evidence="2">
    <location>
        <begin position="194"/>
        <end position="210"/>
    </location>
</feature>
<feature type="compositionally biased region" description="Basic and acidic residues" evidence="2">
    <location>
        <begin position="112"/>
        <end position="123"/>
    </location>
</feature>
<feature type="compositionally biased region" description="Basic and acidic residues" evidence="2">
    <location>
        <begin position="58"/>
        <end position="74"/>
    </location>
</feature>
<feature type="compositionally biased region" description="Acidic residues" evidence="2">
    <location>
        <begin position="621"/>
        <end position="630"/>
    </location>
</feature>
<feature type="compositionally biased region" description="Acidic residues" evidence="2">
    <location>
        <begin position="461"/>
        <end position="538"/>
    </location>
</feature>
<feature type="compositionally biased region" description="Basic and acidic residues" evidence="2">
    <location>
        <begin position="698"/>
        <end position="768"/>
    </location>
</feature>
<accession>A0A8J5JIA1</accession>
<feature type="region of interest" description="Disordered" evidence="2">
    <location>
        <begin position="1522"/>
        <end position="1578"/>
    </location>
</feature>
<proteinExistence type="predicted"/>
<feature type="non-terminal residue" evidence="3">
    <location>
        <position position="1850"/>
    </location>
</feature>
<name>A0A8J5JIA1_HOMAM</name>
<evidence type="ECO:0000313" key="3">
    <source>
        <dbReference type="EMBL" id="KAG7156573.1"/>
    </source>
</evidence>
<evidence type="ECO:0000256" key="2">
    <source>
        <dbReference type="SAM" id="MobiDB-lite"/>
    </source>
</evidence>
<dbReference type="EMBL" id="JAHLQT010039062">
    <property type="protein sequence ID" value="KAG7156573.1"/>
    <property type="molecule type" value="Genomic_DNA"/>
</dbReference>
<feature type="region of interest" description="Disordered" evidence="2">
    <location>
        <begin position="107"/>
        <end position="643"/>
    </location>
</feature>
<feature type="compositionally biased region" description="Polar residues" evidence="2">
    <location>
        <begin position="1339"/>
        <end position="1367"/>
    </location>
</feature>
<feature type="compositionally biased region" description="Acidic residues" evidence="2">
    <location>
        <begin position="220"/>
        <end position="319"/>
    </location>
</feature>
<feature type="compositionally biased region" description="Basic and acidic residues" evidence="2">
    <location>
        <begin position="168"/>
        <end position="179"/>
    </location>
</feature>
<dbReference type="PANTHER" id="PTHR48147:SF3">
    <property type="entry name" value="MYELIN TRANSCRIPTION FACTOR 1-LIKE PROTEIN"/>
    <property type="match status" value="1"/>
</dbReference>
<evidence type="ECO:0000256" key="1">
    <source>
        <dbReference type="SAM" id="Coils"/>
    </source>
</evidence>
<feature type="compositionally biased region" description="Basic and acidic residues" evidence="2">
    <location>
        <begin position="9"/>
        <end position="51"/>
    </location>
</feature>
<feature type="coiled-coil region" evidence="1">
    <location>
        <begin position="1662"/>
        <end position="1726"/>
    </location>
</feature>
<feature type="compositionally biased region" description="Low complexity" evidence="2">
    <location>
        <begin position="1378"/>
        <end position="1393"/>
    </location>
</feature>
<feature type="compositionally biased region" description="Acidic residues" evidence="2">
    <location>
        <begin position="371"/>
        <end position="387"/>
    </location>
</feature>
<feature type="region of interest" description="Disordered" evidence="2">
    <location>
        <begin position="680"/>
        <end position="881"/>
    </location>
</feature>
<feature type="compositionally biased region" description="Acidic residues" evidence="2">
    <location>
        <begin position="397"/>
        <end position="453"/>
    </location>
</feature>
<feature type="region of interest" description="Disordered" evidence="2">
    <location>
        <begin position="1"/>
        <end position="87"/>
    </location>
</feature>
<feature type="compositionally biased region" description="Acidic residues" evidence="2">
    <location>
        <begin position="327"/>
        <end position="363"/>
    </location>
</feature>
<sequence>NNEQMNNMEKFDKDNESEGKKETDNLTRRDKCAVKPRIEKMEDREINKGEDISDMQTEDNKWEQKDTGELKSETLGETEDSVEKMHEEILSDEETLNLFLEDDETLNQIKTNSDKDCNPRVEGDTGGTENQEEAEKEIENQEEAEKEIENQEKTEEEIENQEEDGEEIENREKVEKEIENQEEAEKEIENQEKTEEEIENQEEYGEEIENREEVEKEIENQEEAEEEIENQEEAKEEIENQEEAEEEIENQEEAEEEMENQEEAEKEIENQEEAEEKIENQEKEEEEIETQEEEEIENQEEEEIENQEEAEEEIENQEEEAQKEIENQEEAEKEIENQEEAEEEIENQEEDEKEIENQEEAEKEIENQEKAEEEIENQEEDGEEIENREEVEKEIENQEEAEEEIENQEEAKEEIENQEEAEEEIENQEEAEEEMENQEEAEKEIENQEEAEEKIENQEKGEEEVENQEEAEEEIENQEEEEIENQEEEAEKEIENQEEEIENQEEAEKEIENQEEVEKEIENQEEGEEKIENQEETEKDLKNQEEAEEELENQEEAEKEIENQEEAEEEIENQEEEAEKEIENQEEAEKEIENQEETEKEIENQEEAEEEIKTLENTGEGLEEEEEEESRELPKSPVLGRKPIKLYIMTSKTEGRSPVTSRTEEDKVAAVKREEIERCFGFNSDDSMQSNNSNEEDTQSRERYVRSGGDKVSIRLDGDKVSMRSGGDKVSIRLDGDKVSMTSDGDKVSVRSGGDKVSIRSGGDKESVRSGGVKEFIRSGGDKESVRSDGDKESVRSGGVKESIRSGGDKESVRSGGDKVSMRSGGDKESVRSGGVKESVRSGGVKESIRSDGDKESIRSGGDKKGEYISSGVHNKEEENMNLACERSEQDKIFRSQSPAIDDMFCCKDVETEGDLHVTPVASTSSSASHCEVGQPSRDLEQTWKGGHISVASGHRGETKPHTAVQDKTDSDHKDVECIDILSDAADDDEDDDEEETSVASKKATDSDLLYLRLKNLPGKNVPTVCQKCRNIWNDRVLNIISLGTESVTVNSRITYGAIICINNWAESHFSSGKEEAVRSLLDRADLGKNIGSLKISEVNHWLGNIMKSGKIKCCHVFTAVYKPDSTKEFLSNLIGADVTSDVVPVRNNKRDAPVTHEEEIPAKKRISEVKKKTKTKNLNKILRKPLKSTGTLSSSQKVQPSCSKYIPTVSEDVEPASEKIMLSGAWDTPMFAETITMPEVSKEVEAVSLETKKSSSESGPALVSESPVETPPKETVRPVIQSPKMNESDLPEECTPSTSEKSVPLLSKETTPSISKRNKLSLSNNKLQLKLPRHVPPSTKTTALPVSETATLSVSKNVTSPLSENQTSHEPEKDKSNTLSTTETSTTENMETIQPACETTSTTALTENTVTTPIKRTSKLKCHIPKIKTLKPSTSENNRELGASTRQTRSSTSSSQQPPLSQDASDSFPSISSQQDAVAAAVSTVEADNLTKESLVTSHESILSNDDKILTTDTNKPAQAVSQQVVPSTISPQHSLIESQNSTKTIVDTADENSISSDTDIGGEGEEDKSVPSEENTGNNLCAVLGLNVNTLDTYCSSTDMKTITNGDVDLLFRILIQILLTRKRVLLVPNSLTLLLVAENLRRDFNRAKNMTDLSSAGSLNGAEKEVQSAEQKCVTAEKAALQSPDFQKKEELRVNLTIFKEKLSKYKEMNDMMLKRIKLAENRKQEIVNKFVDSKSKKLVQKLSETRRAIHQSLAKRKGDGSMENVENSKKALKVDYTKNIRSSTEICSRERFSSVAASIDLGEDVPQTVREGIYELLANGVDVNQVRTVVHTILTKVGGEESPALP</sequence>
<dbReference type="Proteomes" id="UP000747542">
    <property type="component" value="Unassembled WGS sequence"/>
</dbReference>
<feature type="region of interest" description="Disordered" evidence="2">
    <location>
        <begin position="1424"/>
        <end position="1473"/>
    </location>
</feature>
<feature type="compositionally biased region" description="Basic and acidic residues" evidence="2">
    <location>
        <begin position="955"/>
        <end position="973"/>
    </location>
</feature>
<evidence type="ECO:0000313" key="4">
    <source>
        <dbReference type="Proteomes" id="UP000747542"/>
    </source>
</evidence>
<feature type="compositionally biased region" description="Low complexity" evidence="2">
    <location>
        <begin position="1444"/>
        <end position="1473"/>
    </location>
</feature>
<feature type="compositionally biased region" description="Low complexity" evidence="2">
    <location>
        <begin position="1321"/>
        <end position="1331"/>
    </location>
</feature>
<feature type="compositionally biased region" description="Basic and acidic residues" evidence="2">
    <location>
        <begin position="1247"/>
        <end position="1256"/>
    </location>
</feature>
<feature type="compositionally biased region" description="Acidic residues" evidence="2">
    <location>
        <begin position="546"/>
        <end position="610"/>
    </location>
</feature>
<feature type="compositionally biased region" description="Acidic residues" evidence="2">
    <location>
        <begin position="130"/>
        <end position="146"/>
    </location>
</feature>
<feature type="compositionally biased region" description="Polar residues" evidence="2">
    <location>
        <begin position="1522"/>
        <end position="1560"/>
    </location>
</feature>
<feature type="compositionally biased region" description="Basic and acidic residues" evidence="2">
    <location>
        <begin position="775"/>
        <end position="795"/>
    </location>
</feature>
<protein>
    <submittedName>
        <fullName evidence="3">Ribosome-binding protein 1-like 2</fullName>
    </submittedName>
</protein>
<feature type="compositionally biased region" description="Basic and acidic residues" evidence="2">
    <location>
        <begin position="802"/>
        <end position="831"/>
    </location>
</feature>
<feature type="compositionally biased region" description="Low complexity" evidence="2">
    <location>
        <begin position="683"/>
        <end position="693"/>
    </location>
</feature>
<feature type="region of interest" description="Disordered" evidence="2">
    <location>
        <begin position="649"/>
        <end position="668"/>
    </location>
</feature>
<feature type="non-terminal residue" evidence="3">
    <location>
        <position position="1"/>
    </location>
</feature>
<feature type="compositionally biased region" description="Acidic residues" evidence="2">
    <location>
        <begin position="154"/>
        <end position="167"/>
    </location>
</feature>